<dbReference type="EMBL" id="CAWUFR010000001">
    <property type="protein sequence ID" value="CAK6949696.1"/>
    <property type="molecule type" value="Genomic_DNA"/>
</dbReference>
<dbReference type="Gene3D" id="1.25.10.10">
    <property type="entry name" value="Leucine-rich Repeat Variant"/>
    <property type="match status" value="1"/>
</dbReference>
<dbReference type="GO" id="GO:0005881">
    <property type="term" value="C:cytoplasmic microtubule"/>
    <property type="evidence" value="ECO:0007669"/>
    <property type="project" value="TreeGrafter"/>
</dbReference>
<dbReference type="InterPro" id="IPR024395">
    <property type="entry name" value="CLASP_N_dom"/>
</dbReference>
<feature type="region of interest" description="Disordered" evidence="1">
    <location>
        <begin position="22"/>
        <end position="51"/>
    </location>
</feature>
<feature type="region of interest" description="Disordered" evidence="1">
    <location>
        <begin position="181"/>
        <end position="200"/>
    </location>
</feature>
<dbReference type="GO" id="GO:0008017">
    <property type="term" value="F:microtubule binding"/>
    <property type="evidence" value="ECO:0007669"/>
    <property type="project" value="TreeGrafter"/>
</dbReference>
<dbReference type="SMART" id="SM01349">
    <property type="entry name" value="TOG"/>
    <property type="match status" value="1"/>
</dbReference>
<dbReference type="InterPro" id="IPR034085">
    <property type="entry name" value="TOG"/>
</dbReference>
<dbReference type="Proteomes" id="UP001314229">
    <property type="component" value="Unassembled WGS sequence"/>
</dbReference>
<dbReference type="GO" id="GO:0000226">
    <property type="term" value="P:microtubule cytoskeleton organization"/>
    <property type="evidence" value="ECO:0007669"/>
    <property type="project" value="TreeGrafter"/>
</dbReference>
<proteinExistence type="predicted"/>
<sequence length="437" mass="48648">MESAEKLCTSLETRYNAVLERMGLSKQKPLPSPQAPASPRRNPGSSLRGRRIRNVLEPPSNLDELWNDEDPFFEEKLHLGSEAAVIACKLAKLEARNLSPVTSICSVDSLSSVDTHTPSELRCLSQIETPIPSPFTPTPPPTAAPLSRRASRLPVMSANLSGAFKEIADGCKLQTYRAVPTKRREPRRGTNLRLQKPHRGACQEELQPLDKPTESLSLCFKQLESDDWVKKMEGLKSIQALARHHPQVLQTKLHDVCQALTEEVNNLRSNVACAAMDTIRDLHLHLGKEMDSMVETTGRVLLLKLAQTTATFIHKQANLALDALVEGCSPSRVITALLNTGLRHLCAAVRGSTAQHLRQLADIVGEDRILSAGKTFAERYLFAVCKMSVDAAPEVRHYGHMMLQGLVQKREFMGLWKRVIPVKDRPPLEKILKKMQR</sequence>
<evidence type="ECO:0000256" key="1">
    <source>
        <dbReference type="SAM" id="MobiDB-lite"/>
    </source>
</evidence>
<dbReference type="AlphaFoldDB" id="A0AAV1MSZ4"/>
<dbReference type="SUPFAM" id="SSF48371">
    <property type="entry name" value="ARM repeat"/>
    <property type="match status" value="1"/>
</dbReference>
<dbReference type="InterPro" id="IPR016024">
    <property type="entry name" value="ARM-type_fold"/>
</dbReference>
<accession>A0AAV1MSZ4</accession>
<evidence type="ECO:0000313" key="3">
    <source>
        <dbReference type="EMBL" id="CAK6949696.1"/>
    </source>
</evidence>
<reference evidence="3 4" key="1">
    <citation type="submission" date="2024-01" db="EMBL/GenBank/DDBJ databases">
        <authorList>
            <person name="Alioto T."/>
            <person name="Alioto T."/>
            <person name="Gomez Garrido J."/>
        </authorList>
    </citation>
    <scope>NUCLEOTIDE SEQUENCE [LARGE SCALE GENOMIC DNA]</scope>
</reference>
<dbReference type="PANTHER" id="PTHR21567:SF87">
    <property type="entry name" value="CRESCERIN-LIKE PROTEIN CHE-12"/>
    <property type="match status" value="1"/>
</dbReference>
<dbReference type="InterPro" id="IPR011989">
    <property type="entry name" value="ARM-like"/>
</dbReference>
<protein>
    <submittedName>
        <fullName evidence="3">Uncharacterized protein LOC122970175</fullName>
    </submittedName>
</protein>
<name>A0AAV1MSZ4_SCOSC</name>
<dbReference type="GO" id="GO:0005929">
    <property type="term" value="C:cilium"/>
    <property type="evidence" value="ECO:0007669"/>
    <property type="project" value="TreeGrafter"/>
</dbReference>
<dbReference type="PANTHER" id="PTHR21567">
    <property type="entry name" value="CLASP"/>
    <property type="match status" value="1"/>
</dbReference>
<evidence type="ECO:0000259" key="2">
    <source>
        <dbReference type="SMART" id="SM01349"/>
    </source>
</evidence>
<keyword evidence="4" id="KW-1185">Reference proteome</keyword>
<gene>
    <name evidence="3" type="ORF">FSCOSCO3_A026455</name>
</gene>
<evidence type="ECO:0000313" key="4">
    <source>
        <dbReference type="Proteomes" id="UP001314229"/>
    </source>
</evidence>
<dbReference type="Pfam" id="PF12348">
    <property type="entry name" value="CLASP_N"/>
    <property type="match status" value="1"/>
</dbReference>
<feature type="domain" description="TOG" evidence="2">
    <location>
        <begin position="204"/>
        <end position="436"/>
    </location>
</feature>
<organism evidence="3 4">
    <name type="scientific">Scomber scombrus</name>
    <name type="common">Atlantic mackerel</name>
    <name type="synonym">Scomber vernalis</name>
    <dbReference type="NCBI Taxonomy" id="13677"/>
    <lineage>
        <taxon>Eukaryota</taxon>
        <taxon>Metazoa</taxon>
        <taxon>Chordata</taxon>
        <taxon>Craniata</taxon>
        <taxon>Vertebrata</taxon>
        <taxon>Euteleostomi</taxon>
        <taxon>Actinopterygii</taxon>
        <taxon>Neopterygii</taxon>
        <taxon>Teleostei</taxon>
        <taxon>Neoteleostei</taxon>
        <taxon>Acanthomorphata</taxon>
        <taxon>Pelagiaria</taxon>
        <taxon>Scombriformes</taxon>
        <taxon>Scombridae</taxon>
        <taxon>Scomber</taxon>
    </lineage>
</organism>
<comment type="caution">
    <text evidence="3">The sequence shown here is derived from an EMBL/GenBank/DDBJ whole genome shotgun (WGS) entry which is preliminary data.</text>
</comment>